<evidence type="ECO:0000313" key="5">
    <source>
        <dbReference type="EMBL" id="GEP57833.1"/>
    </source>
</evidence>
<accession>A0A512NFV5</accession>
<proteinExistence type="inferred from homology"/>
<dbReference type="InterPro" id="IPR045006">
    <property type="entry name" value="CHLI-like"/>
</dbReference>
<dbReference type="PANTHER" id="PTHR32039">
    <property type="entry name" value="MAGNESIUM-CHELATASE SUBUNIT CHLI"/>
    <property type="match status" value="1"/>
</dbReference>
<keyword evidence="3" id="KW-0067">ATP-binding</keyword>
<dbReference type="Pfam" id="PF01078">
    <property type="entry name" value="Mg_chelatase"/>
    <property type="match status" value="1"/>
</dbReference>
<dbReference type="InterPro" id="IPR027417">
    <property type="entry name" value="P-loop_NTPase"/>
</dbReference>
<dbReference type="SUPFAM" id="SSF52540">
    <property type="entry name" value="P-loop containing nucleoside triphosphate hydrolases"/>
    <property type="match status" value="1"/>
</dbReference>
<dbReference type="Gene3D" id="3.30.230.10">
    <property type="match status" value="1"/>
</dbReference>
<evidence type="ECO:0000256" key="3">
    <source>
        <dbReference type="ARBA" id="ARBA00022840"/>
    </source>
</evidence>
<dbReference type="Pfam" id="PF13541">
    <property type="entry name" value="ChlI"/>
    <property type="match status" value="1"/>
</dbReference>
<evidence type="ECO:0000259" key="4">
    <source>
        <dbReference type="PROSITE" id="PS50051"/>
    </source>
</evidence>
<name>A0A512NFV5_9HYPH</name>
<sequence length="539" mass="56839">MQAKVRTVAFQGIDVLPVDVQVLVAPGNLAFAMVGLADKAVGESRERVRATFRALGLSLPPQRITVNLSPADLTKEGSHYDLPIALGLLAAMGVVPRESIAGYVVLGELALDGSLSRVPGVLPAAIAARAAGRGVICPAVCGGEAAWGGFDDADADRPPIIAAPSLLALINHLRGQQRLAAPEALVADDRATYPDLAEIKGQESAKRVLEVAAAGGHNLLMIGPPGSGKSMLASRLPGILPPLEAEEALEASMVRSLAGDLGEGKLSRRRTFRDPHHSATLQALVGGGHRARPGEVSLAHHGVLFLDELPEFNRATLEALRQPLESGRVTVARANAHVTYPARFQLVAAMNPCRCGHLMEPTRACGRAPRCGLDYQGKLSGPLLDRIDLCIDVPPVAAADLALPPPSETSADVAARVAAARAVQRERLEEFDRKGKLPAVEADETAGLLADRVRNWSKPRCNADTDGAVLAAVAEPDAEGRALLTRAAERLGLSARAWHRTLRVARTLADLDGSDAVRRLHIAEALSYRRPQPRAALAA</sequence>
<dbReference type="InterPro" id="IPR003593">
    <property type="entry name" value="AAA+_ATPase"/>
</dbReference>
<evidence type="ECO:0000313" key="6">
    <source>
        <dbReference type="Proteomes" id="UP000321058"/>
    </source>
</evidence>
<dbReference type="InterPro" id="IPR014721">
    <property type="entry name" value="Ribsml_uS5_D2-typ_fold_subgr"/>
</dbReference>
<dbReference type="InterPro" id="IPR001208">
    <property type="entry name" value="MCM_dom"/>
</dbReference>
<dbReference type="Gene3D" id="3.40.50.300">
    <property type="entry name" value="P-loop containing nucleotide triphosphate hydrolases"/>
    <property type="match status" value="1"/>
</dbReference>
<dbReference type="RefSeq" id="WP_147152485.1">
    <property type="nucleotide sequence ID" value="NZ_BKAJ01000088.1"/>
</dbReference>
<organism evidence="5 6">
    <name type="scientific">Reyranella soli</name>
    <dbReference type="NCBI Taxonomy" id="1230389"/>
    <lineage>
        <taxon>Bacteria</taxon>
        <taxon>Pseudomonadati</taxon>
        <taxon>Pseudomonadota</taxon>
        <taxon>Alphaproteobacteria</taxon>
        <taxon>Hyphomicrobiales</taxon>
        <taxon>Reyranellaceae</taxon>
        <taxon>Reyranella</taxon>
    </lineage>
</organism>
<evidence type="ECO:0000256" key="2">
    <source>
        <dbReference type="ARBA" id="ARBA00022741"/>
    </source>
</evidence>
<dbReference type="EMBL" id="BKAJ01000088">
    <property type="protein sequence ID" value="GEP57833.1"/>
    <property type="molecule type" value="Genomic_DNA"/>
</dbReference>
<dbReference type="SUPFAM" id="SSF54211">
    <property type="entry name" value="Ribosomal protein S5 domain 2-like"/>
    <property type="match status" value="1"/>
</dbReference>
<protein>
    <submittedName>
        <fullName evidence="5">ATPase AAA</fullName>
    </submittedName>
</protein>
<dbReference type="Proteomes" id="UP000321058">
    <property type="component" value="Unassembled WGS sequence"/>
</dbReference>
<comment type="caution">
    <text evidence="5">The sequence shown here is derived from an EMBL/GenBank/DDBJ whole genome shotgun (WGS) entry which is preliminary data.</text>
</comment>
<dbReference type="SMART" id="SM00382">
    <property type="entry name" value="AAA"/>
    <property type="match status" value="1"/>
</dbReference>
<gene>
    <name evidence="5" type="ORF">RSO01_49990</name>
</gene>
<dbReference type="GO" id="GO:0003677">
    <property type="term" value="F:DNA binding"/>
    <property type="evidence" value="ECO:0007669"/>
    <property type="project" value="InterPro"/>
</dbReference>
<dbReference type="NCBIfam" id="TIGR00368">
    <property type="entry name" value="YifB family Mg chelatase-like AAA ATPase"/>
    <property type="match status" value="1"/>
</dbReference>
<dbReference type="PROSITE" id="PS50051">
    <property type="entry name" value="MCM_2"/>
    <property type="match status" value="1"/>
</dbReference>
<dbReference type="GO" id="GO:0005524">
    <property type="term" value="F:ATP binding"/>
    <property type="evidence" value="ECO:0007669"/>
    <property type="project" value="UniProtKB-KW"/>
</dbReference>
<dbReference type="InterPro" id="IPR020568">
    <property type="entry name" value="Ribosomal_Su5_D2-typ_SF"/>
</dbReference>
<keyword evidence="6" id="KW-1185">Reference proteome</keyword>
<reference evidence="5 6" key="1">
    <citation type="submission" date="2019-07" db="EMBL/GenBank/DDBJ databases">
        <title>Whole genome shotgun sequence of Reyranella soli NBRC 108950.</title>
        <authorList>
            <person name="Hosoyama A."/>
            <person name="Uohara A."/>
            <person name="Ohji S."/>
            <person name="Ichikawa N."/>
        </authorList>
    </citation>
    <scope>NUCLEOTIDE SEQUENCE [LARGE SCALE GENOMIC DNA]</scope>
    <source>
        <strain evidence="5 6">NBRC 108950</strain>
    </source>
</reference>
<feature type="domain" description="MCM C-terminal AAA(+) ATPase" evidence="4">
    <location>
        <begin position="294"/>
        <end position="389"/>
    </location>
</feature>
<dbReference type="AlphaFoldDB" id="A0A512NFV5"/>
<comment type="similarity">
    <text evidence="1">Belongs to the Mg-chelatase subunits D/I family. ComM subfamily.</text>
</comment>
<dbReference type="InterPro" id="IPR000523">
    <property type="entry name" value="Mg_chelatse_chII-like_cat_dom"/>
</dbReference>
<dbReference type="InterPro" id="IPR004482">
    <property type="entry name" value="Mg_chelat-rel"/>
</dbReference>
<keyword evidence="2" id="KW-0547">Nucleotide-binding</keyword>
<dbReference type="InterPro" id="IPR025158">
    <property type="entry name" value="Mg_chelat-rel_C"/>
</dbReference>
<dbReference type="Pfam" id="PF13335">
    <property type="entry name" value="Mg_chelatase_C"/>
    <property type="match status" value="1"/>
</dbReference>
<evidence type="ECO:0000256" key="1">
    <source>
        <dbReference type="ARBA" id="ARBA00006354"/>
    </source>
</evidence>
<dbReference type="OrthoDB" id="9813147at2"/>
<dbReference type="PANTHER" id="PTHR32039:SF7">
    <property type="entry name" value="COMPETENCE PROTEIN COMM"/>
    <property type="match status" value="1"/>
</dbReference>